<dbReference type="EMBL" id="AP027370">
    <property type="protein sequence ID" value="BDY13663.1"/>
    <property type="molecule type" value="Genomic_DNA"/>
</dbReference>
<dbReference type="PROSITE" id="PS50113">
    <property type="entry name" value="PAC"/>
    <property type="match status" value="1"/>
</dbReference>
<dbReference type="InterPro" id="IPR001633">
    <property type="entry name" value="EAL_dom"/>
</dbReference>
<dbReference type="SUPFAM" id="SSF55073">
    <property type="entry name" value="Nucleotide cyclase"/>
    <property type="match status" value="1"/>
</dbReference>
<dbReference type="InterPro" id="IPR001610">
    <property type="entry name" value="PAC"/>
</dbReference>
<dbReference type="SUPFAM" id="SSF55785">
    <property type="entry name" value="PYP-like sensor domain (PAS domain)"/>
    <property type="match status" value="1"/>
</dbReference>
<dbReference type="NCBIfam" id="TIGR00229">
    <property type="entry name" value="sensory_box"/>
    <property type="match status" value="1"/>
</dbReference>
<dbReference type="CDD" id="cd01948">
    <property type="entry name" value="EAL"/>
    <property type="match status" value="1"/>
</dbReference>
<dbReference type="InterPro" id="IPR043128">
    <property type="entry name" value="Rev_trsase/Diguanyl_cyclase"/>
</dbReference>
<feature type="domain" description="PAC" evidence="3">
    <location>
        <begin position="460"/>
        <end position="519"/>
    </location>
</feature>
<dbReference type="InterPro" id="IPR003660">
    <property type="entry name" value="HAMP_dom"/>
</dbReference>
<dbReference type="SUPFAM" id="SSF158472">
    <property type="entry name" value="HAMP domain-like"/>
    <property type="match status" value="1"/>
</dbReference>
<dbReference type="SMART" id="SM00267">
    <property type="entry name" value="GGDEF"/>
    <property type="match status" value="1"/>
</dbReference>
<evidence type="ECO:0000313" key="7">
    <source>
        <dbReference type="EMBL" id="BDY13663.1"/>
    </source>
</evidence>
<dbReference type="InterPro" id="IPR035919">
    <property type="entry name" value="EAL_sf"/>
</dbReference>
<dbReference type="PROSITE" id="PS50885">
    <property type="entry name" value="HAMP"/>
    <property type="match status" value="1"/>
</dbReference>
<dbReference type="InterPro" id="IPR050706">
    <property type="entry name" value="Cyclic-di-GMP_PDE-like"/>
</dbReference>
<keyword evidence="1" id="KW-0812">Transmembrane</keyword>
<dbReference type="RefSeq" id="WP_286336607.1">
    <property type="nucleotide sequence ID" value="NZ_AP027370.1"/>
</dbReference>
<evidence type="ECO:0000259" key="2">
    <source>
        <dbReference type="PROSITE" id="PS50112"/>
    </source>
</evidence>
<dbReference type="PROSITE" id="PS50887">
    <property type="entry name" value="GGDEF"/>
    <property type="match status" value="1"/>
</dbReference>
<keyword evidence="1" id="KW-0472">Membrane</keyword>
<dbReference type="Pfam" id="PF00563">
    <property type="entry name" value="EAL"/>
    <property type="match status" value="1"/>
</dbReference>
<feature type="transmembrane region" description="Helical" evidence="1">
    <location>
        <begin position="320"/>
        <end position="340"/>
    </location>
</feature>
<dbReference type="SUPFAM" id="SSF141868">
    <property type="entry name" value="EAL domain-like"/>
    <property type="match status" value="1"/>
</dbReference>
<sequence length="930" mass="107155">MRRLLVPGIYIMNMLSYPKKLGLAVIFFFLPYLILIIISYRYLNDRENALLHLKQMLQENRNINALFHDISLQRGYANAFFLSGDQSFETKANIMTNLIEKDFKPLLSEEKEKRAVFTKLQEQYRTITKEWNERTPQEIFQRYSQLIGTLLYEKERTGGIRTLKQTYKQSNHHLVKIIQTHLPRLNEIIALQRGLGISAASYEEIGEEGRIYASALKNGLENERKRIHHNLYSLCSDGDQACELVKKYLASLEKKIETFEALFDKTIIHSSGRVEIDPKNYFLQATEVIEEGSKMDDAMTQQLDWNYDAQLAQVHRTMTASIAIFALALIIPIYFATSFYSSFMRALGKLLAVAEAIKQGNFDIEIGRWETKDELSTVAKTFRRMLNEIREKIAFLKSYRRALDASSIVSRTDAKGTITHVNSHFVELYGFSPQEAIGHTYDIIKDPETSSEIYKQVWERILDKKIWHGIFKNKKKSGTVCYVESTIVPILDEKGKICEFVCASHDITEIMEQKEMAIHRIYTDTLTGLPNRMKLLKMLRSLSSPVIVLVDIDHFAQINDFYGYEMGDALLLKVTERLREHLLPDEFALFHTYADEFVILGNEERSQELKTSQFAHELHALLTQSSYEINGFAINIEVTIGMVDWKRVEGTEKLKPEEMVAFSDMALKRAKEEKRDYLVIKNIASIKSRIEHNITYTEKLKKAITEERIVPYVQKIERNGGNTHDKYECLIRMIEPNGSVTSPGAFLEIAKTSKLYPNLTRIMIEKSFAFFSQREDEFSINLSIDDIADTTTYNFIFDALEHFEVAGRVIFEILESEGIENFDTMHRFIKAAKSLGCRIAIDDFGTGYSNFAYMLELDVDYIKIDGSLIKNIDSDKNSRIVVEAIVEFAKKLDIETIAEFVHSKAVYDMVVSLGVDYCQGYYLDEPHSIG</sequence>
<evidence type="ECO:0000313" key="8">
    <source>
        <dbReference type="Proteomes" id="UP001321445"/>
    </source>
</evidence>
<dbReference type="NCBIfam" id="TIGR00254">
    <property type="entry name" value="GGDEF"/>
    <property type="match status" value="1"/>
</dbReference>
<evidence type="ECO:0000259" key="3">
    <source>
        <dbReference type="PROSITE" id="PS50113"/>
    </source>
</evidence>
<dbReference type="Proteomes" id="UP001321445">
    <property type="component" value="Chromosome"/>
</dbReference>
<evidence type="ECO:0000259" key="6">
    <source>
        <dbReference type="PROSITE" id="PS50887"/>
    </source>
</evidence>
<feature type="domain" description="GGDEF" evidence="6">
    <location>
        <begin position="543"/>
        <end position="683"/>
    </location>
</feature>
<dbReference type="InterPro" id="IPR000700">
    <property type="entry name" value="PAS-assoc_C"/>
</dbReference>
<dbReference type="Pfam" id="PF00990">
    <property type="entry name" value="GGDEF"/>
    <property type="match status" value="1"/>
</dbReference>
<proteinExistence type="predicted"/>
<dbReference type="InterPro" id="IPR000014">
    <property type="entry name" value="PAS"/>
</dbReference>
<keyword evidence="8" id="KW-1185">Reference proteome</keyword>
<dbReference type="Gene3D" id="3.30.450.20">
    <property type="entry name" value="PAS domain"/>
    <property type="match status" value="1"/>
</dbReference>
<organism evidence="7 8">
    <name type="scientific">Hydrogenimonas cancrithermarum</name>
    <dbReference type="NCBI Taxonomy" id="2993563"/>
    <lineage>
        <taxon>Bacteria</taxon>
        <taxon>Pseudomonadati</taxon>
        <taxon>Campylobacterota</taxon>
        <taxon>Epsilonproteobacteria</taxon>
        <taxon>Campylobacterales</taxon>
        <taxon>Hydrogenimonadaceae</taxon>
        <taxon>Hydrogenimonas</taxon>
    </lineage>
</organism>
<dbReference type="Pfam" id="PF00672">
    <property type="entry name" value="HAMP"/>
    <property type="match status" value="1"/>
</dbReference>
<keyword evidence="1" id="KW-1133">Transmembrane helix</keyword>
<dbReference type="InterPro" id="IPR029787">
    <property type="entry name" value="Nucleotide_cyclase"/>
</dbReference>
<dbReference type="PANTHER" id="PTHR33121:SF71">
    <property type="entry name" value="OXYGEN SENSOR PROTEIN DOSP"/>
    <property type="match status" value="1"/>
</dbReference>
<dbReference type="InterPro" id="IPR000160">
    <property type="entry name" value="GGDEF_dom"/>
</dbReference>
<dbReference type="SMART" id="SM00304">
    <property type="entry name" value="HAMP"/>
    <property type="match status" value="1"/>
</dbReference>
<gene>
    <name evidence="7" type="ORF">HCR_19750</name>
</gene>
<evidence type="ECO:0000259" key="4">
    <source>
        <dbReference type="PROSITE" id="PS50883"/>
    </source>
</evidence>
<dbReference type="CDD" id="cd06225">
    <property type="entry name" value="HAMP"/>
    <property type="match status" value="1"/>
</dbReference>
<feature type="transmembrane region" description="Helical" evidence="1">
    <location>
        <begin position="21"/>
        <end position="43"/>
    </location>
</feature>
<feature type="domain" description="EAL" evidence="4">
    <location>
        <begin position="693"/>
        <end position="930"/>
    </location>
</feature>
<dbReference type="Pfam" id="PF13426">
    <property type="entry name" value="PAS_9"/>
    <property type="match status" value="1"/>
</dbReference>
<evidence type="ECO:0000256" key="1">
    <source>
        <dbReference type="SAM" id="Phobius"/>
    </source>
</evidence>
<dbReference type="InterPro" id="IPR035965">
    <property type="entry name" value="PAS-like_dom_sf"/>
</dbReference>
<name>A0ABN6WX99_9BACT</name>
<accession>A0ABN6WX99</accession>
<feature type="domain" description="PAS" evidence="2">
    <location>
        <begin position="395"/>
        <end position="465"/>
    </location>
</feature>
<dbReference type="Gene3D" id="3.30.70.270">
    <property type="match status" value="1"/>
</dbReference>
<dbReference type="Gene3D" id="6.10.340.10">
    <property type="match status" value="1"/>
</dbReference>
<reference evidence="7 8" key="1">
    <citation type="submission" date="2023-03" db="EMBL/GenBank/DDBJ databases">
        <title>Description of Hydrogenimonas sp. ISO32.</title>
        <authorList>
            <person name="Mino S."/>
            <person name="Fukazawa S."/>
            <person name="Sawabe T."/>
        </authorList>
    </citation>
    <scope>NUCLEOTIDE SEQUENCE [LARGE SCALE GENOMIC DNA]</scope>
    <source>
        <strain evidence="7 8">ISO32</strain>
    </source>
</reference>
<dbReference type="PROSITE" id="PS50883">
    <property type="entry name" value="EAL"/>
    <property type="match status" value="1"/>
</dbReference>
<evidence type="ECO:0000259" key="5">
    <source>
        <dbReference type="PROSITE" id="PS50885"/>
    </source>
</evidence>
<dbReference type="SMART" id="SM00091">
    <property type="entry name" value="PAS"/>
    <property type="match status" value="1"/>
</dbReference>
<dbReference type="PROSITE" id="PS50112">
    <property type="entry name" value="PAS"/>
    <property type="match status" value="1"/>
</dbReference>
<dbReference type="CDD" id="cd00130">
    <property type="entry name" value="PAS"/>
    <property type="match status" value="1"/>
</dbReference>
<dbReference type="SMART" id="SM00086">
    <property type="entry name" value="PAC"/>
    <property type="match status" value="1"/>
</dbReference>
<feature type="domain" description="HAMP" evidence="5">
    <location>
        <begin position="341"/>
        <end position="394"/>
    </location>
</feature>
<protein>
    <submittedName>
        <fullName evidence="7">Uncharacterized protein</fullName>
    </submittedName>
</protein>
<dbReference type="Gene3D" id="3.20.20.450">
    <property type="entry name" value="EAL domain"/>
    <property type="match status" value="1"/>
</dbReference>
<dbReference type="SMART" id="SM00052">
    <property type="entry name" value="EAL"/>
    <property type="match status" value="1"/>
</dbReference>
<dbReference type="PANTHER" id="PTHR33121">
    <property type="entry name" value="CYCLIC DI-GMP PHOSPHODIESTERASE PDEF"/>
    <property type="match status" value="1"/>
</dbReference>
<dbReference type="CDD" id="cd01949">
    <property type="entry name" value="GGDEF"/>
    <property type="match status" value="1"/>
</dbReference>